<accession>A0A1X7HPC7</accession>
<gene>
    <name evidence="1" type="ORF">SAMN05661091_4681</name>
</gene>
<dbReference type="AlphaFoldDB" id="A0A1X7HPC7"/>
<proteinExistence type="predicted"/>
<evidence type="ECO:0000313" key="1">
    <source>
        <dbReference type="EMBL" id="SMF89530.1"/>
    </source>
</evidence>
<protein>
    <submittedName>
        <fullName evidence="1">Uncharacterized protein</fullName>
    </submittedName>
</protein>
<organism evidence="1 2">
    <name type="scientific">Paenibacillus uliginis N3/975</name>
    <dbReference type="NCBI Taxonomy" id="1313296"/>
    <lineage>
        <taxon>Bacteria</taxon>
        <taxon>Bacillati</taxon>
        <taxon>Bacillota</taxon>
        <taxon>Bacilli</taxon>
        <taxon>Bacillales</taxon>
        <taxon>Paenibacillaceae</taxon>
        <taxon>Paenibacillus</taxon>
    </lineage>
</organism>
<dbReference type="Proteomes" id="UP000192940">
    <property type="component" value="Chromosome I"/>
</dbReference>
<keyword evidence="2" id="KW-1185">Reference proteome</keyword>
<name>A0A1X7HPC7_9BACL</name>
<dbReference type="STRING" id="1313296.SAMN05661091_4681"/>
<dbReference type="EMBL" id="LT840184">
    <property type="protein sequence ID" value="SMF89530.1"/>
    <property type="molecule type" value="Genomic_DNA"/>
</dbReference>
<sequence>MQSSLYTDFTWSRNHVAASGANHVYLLVEWRGTAARPRKQRTFFNRVVEQVQLHLQLGAGVRINALYGYKAEMLNDRNITLNLGCLLEGMAKQIVLEFEFAPRSSGIHTVVTALWTYMDEMHRHVILPSRTISLQFSNHTAIFHKTIDLRVEKYTKLLQNPSIVENALKAYERGYLVEGEEIIRRRADEMLLYALRLGDVDYLREAEILYNLGYAFVDSYAASGVGV</sequence>
<evidence type="ECO:0000313" key="2">
    <source>
        <dbReference type="Proteomes" id="UP000192940"/>
    </source>
</evidence>
<reference evidence="1 2" key="1">
    <citation type="submission" date="2017-04" db="EMBL/GenBank/DDBJ databases">
        <authorList>
            <person name="Afonso C.L."/>
            <person name="Miller P.J."/>
            <person name="Scott M.A."/>
            <person name="Spackman E."/>
            <person name="Goraichik I."/>
            <person name="Dimitrov K.M."/>
            <person name="Suarez D.L."/>
            <person name="Swayne D.E."/>
        </authorList>
    </citation>
    <scope>NUCLEOTIDE SEQUENCE [LARGE SCALE GENOMIC DNA]</scope>
    <source>
        <strain evidence="1 2">N3/975</strain>
    </source>
</reference>